<evidence type="ECO:0000313" key="1">
    <source>
        <dbReference type="EMBL" id="PVH33892.1"/>
    </source>
</evidence>
<name>A0A2T8I8A4_9POAL</name>
<organism evidence="1">
    <name type="scientific">Panicum hallii</name>
    <dbReference type="NCBI Taxonomy" id="206008"/>
    <lineage>
        <taxon>Eukaryota</taxon>
        <taxon>Viridiplantae</taxon>
        <taxon>Streptophyta</taxon>
        <taxon>Embryophyta</taxon>
        <taxon>Tracheophyta</taxon>
        <taxon>Spermatophyta</taxon>
        <taxon>Magnoliopsida</taxon>
        <taxon>Liliopsida</taxon>
        <taxon>Poales</taxon>
        <taxon>Poaceae</taxon>
        <taxon>PACMAD clade</taxon>
        <taxon>Panicoideae</taxon>
        <taxon>Panicodae</taxon>
        <taxon>Paniceae</taxon>
        <taxon>Panicinae</taxon>
        <taxon>Panicum</taxon>
        <taxon>Panicum sect. Panicum</taxon>
    </lineage>
</organism>
<dbReference type="EMBL" id="CM008053">
    <property type="protein sequence ID" value="PVH33892.1"/>
    <property type="molecule type" value="Genomic_DNA"/>
</dbReference>
<dbReference type="AlphaFoldDB" id="A0A2T8I8A4"/>
<dbReference type="Proteomes" id="UP000243499">
    <property type="component" value="Chromosome 8"/>
</dbReference>
<sequence length="62" mass="7133">MAGYKSSFLFLRAQFRQPISFARNCSTDGRRFGRLGSRRACNIILIQYQPGSPWISSRFSLD</sequence>
<protein>
    <submittedName>
        <fullName evidence="1">Uncharacterized protein</fullName>
    </submittedName>
</protein>
<gene>
    <name evidence="1" type="ORF">PAHAL_8G085300</name>
</gene>
<proteinExistence type="predicted"/>
<accession>A0A2T8I8A4</accession>
<dbReference type="Gramene" id="PVH33892">
    <property type="protein sequence ID" value="PVH33892"/>
    <property type="gene ID" value="PAHAL_8G085300"/>
</dbReference>
<reference evidence="1" key="1">
    <citation type="submission" date="2018-04" db="EMBL/GenBank/DDBJ databases">
        <title>WGS assembly of Panicum hallii.</title>
        <authorList>
            <person name="Lovell J."/>
            <person name="Jenkins J."/>
            <person name="Lowry D."/>
            <person name="Mamidi S."/>
            <person name="Sreedasyam A."/>
            <person name="Weng X."/>
            <person name="Barry K."/>
            <person name="Bonette J."/>
            <person name="Campitelli B."/>
            <person name="Daum C."/>
            <person name="Gordon S."/>
            <person name="Gould B."/>
            <person name="Lipzen A."/>
            <person name="Macqueen A."/>
            <person name="Palacio-Mejia J."/>
            <person name="Plott C."/>
            <person name="Shakirov E."/>
            <person name="Shu S."/>
            <person name="Yoshinaga Y."/>
            <person name="Zane M."/>
            <person name="Rokhsar D."/>
            <person name="Grimwood J."/>
            <person name="Schmutz J."/>
            <person name="Juenger T."/>
        </authorList>
    </citation>
    <scope>NUCLEOTIDE SEQUENCE [LARGE SCALE GENOMIC DNA]</scope>
    <source>
        <strain evidence="1">FIL2</strain>
    </source>
</reference>